<gene>
    <name evidence="1" type="ORF">IHE45_03G044700</name>
</gene>
<reference evidence="2" key="1">
    <citation type="journal article" date="2022" name="Nat. Commun.">
        <title>Chromosome evolution and the genetic basis of agronomically important traits in greater yam.</title>
        <authorList>
            <person name="Bredeson J.V."/>
            <person name="Lyons J.B."/>
            <person name="Oniyinde I.O."/>
            <person name="Okereke N.R."/>
            <person name="Kolade O."/>
            <person name="Nnabue I."/>
            <person name="Nwadili C.O."/>
            <person name="Hribova E."/>
            <person name="Parker M."/>
            <person name="Nwogha J."/>
            <person name="Shu S."/>
            <person name="Carlson J."/>
            <person name="Kariba R."/>
            <person name="Muthemba S."/>
            <person name="Knop K."/>
            <person name="Barton G.J."/>
            <person name="Sherwood A.V."/>
            <person name="Lopez-Montes A."/>
            <person name="Asiedu R."/>
            <person name="Jamnadass R."/>
            <person name="Muchugi A."/>
            <person name="Goodstein D."/>
            <person name="Egesi C.N."/>
            <person name="Featherston J."/>
            <person name="Asfaw A."/>
            <person name="Simpson G.G."/>
            <person name="Dolezel J."/>
            <person name="Hendre P.S."/>
            <person name="Van Deynze A."/>
            <person name="Kumar P.L."/>
            <person name="Obidiegwu J.E."/>
            <person name="Bhattacharjee R."/>
            <person name="Rokhsar D.S."/>
        </authorList>
    </citation>
    <scope>NUCLEOTIDE SEQUENCE [LARGE SCALE GENOMIC DNA]</scope>
    <source>
        <strain evidence="2">cv. TDa95/00328</strain>
    </source>
</reference>
<dbReference type="EMBL" id="CM037013">
    <property type="protein sequence ID" value="KAH7688646.1"/>
    <property type="molecule type" value="Genomic_DNA"/>
</dbReference>
<protein>
    <submittedName>
        <fullName evidence="1">Ovate protein family C-terminal protein</fullName>
    </submittedName>
</protein>
<organism evidence="1 2">
    <name type="scientific">Dioscorea alata</name>
    <name type="common">Purple yam</name>
    <dbReference type="NCBI Taxonomy" id="55571"/>
    <lineage>
        <taxon>Eukaryota</taxon>
        <taxon>Viridiplantae</taxon>
        <taxon>Streptophyta</taxon>
        <taxon>Embryophyta</taxon>
        <taxon>Tracheophyta</taxon>
        <taxon>Spermatophyta</taxon>
        <taxon>Magnoliopsida</taxon>
        <taxon>Liliopsida</taxon>
        <taxon>Dioscoreales</taxon>
        <taxon>Dioscoreaceae</taxon>
        <taxon>Dioscorea</taxon>
    </lineage>
</organism>
<keyword evidence="2" id="KW-1185">Reference proteome</keyword>
<sequence>MAEMIVEKELYEPCDLEELLHCFLSLNSLHHHSTIISAFSEIWDALFLNTTVGEQYPQAIEKGNKENARL</sequence>
<evidence type="ECO:0000313" key="1">
    <source>
        <dbReference type="EMBL" id="KAH7688646.1"/>
    </source>
</evidence>
<comment type="caution">
    <text evidence="1">The sequence shown here is derived from an EMBL/GenBank/DDBJ whole genome shotgun (WGS) entry which is preliminary data.</text>
</comment>
<dbReference type="Proteomes" id="UP000827976">
    <property type="component" value="Chromosome 3"/>
</dbReference>
<proteinExistence type="predicted"/>
<name>A0ACB7WKH9_DIOAL</name>
<accession>A0ACB7WKH9</accession>
<evidence type="ECO:0000313" key="2">
    <source>
        <dbReference type="Proteomes" id="UP000827976"/>
    </source>
</evidence>